<dbReference type="EMBL" id="BARS01049728">
    <property type="protein sequence ID" value="GAG36050.1"/>
    <property type="molecule type" value="Genomic_DNA"/>
</dbReference>
<accession>X0WZA2</accession>
<feature type="non-terminal residue" evidence="1">
    <location>
        <position position="1"/>
    </location>
</feature>
<evidence type="ECO:0000313" key="1">
    <source>
        <dbReference type="EMBL" id="GAG36050.1"/>
    </source>
</evidence>
<gene>
    <name evidence="1" type="ORF">S01H1_74330</name>
</gene>
<sequence>FQKGDTSGVDNKIERIQRSGFNRLSRDECIPD</sequence>
<dbReference type="AlphaFoldDB" id="X0WZA2"/>
<protein>
    <submittedName>
        <fullName evidence="1">Uncharacterized protein</fullName>
    </submittedName>
</protein>
<comment type="caution">
    <text evidence="1">The sequence shown here is derived from an EMBL/GenBank/DDBJ whole genome shotgun (WGS) entry which is preliminary data.</text>
</comment>
<organism evidence="1">
    <name type="scientific">marine sediment metagenome</name>
    <dbReference type="NCBI Taxonomy" id="412755"/>
    <lineage>
        <taxon>unclassified sequences</taxon>
        <taxon>metagenomes</taxon>
        <taxon>ecological metagenomes</taxon>
    </lineage>
</organism>
<reference evidence="1" key="1">
    <citation type="journal article" date="2014" name="Front. Microbiol.">
        <title>High frequency of phylogenetically diverse reductive dehalogenase-homologous genes in deep subseafloor sedimentary metagenomes.</title>
        <authorList>
            <person name="Kawai M."/>
            <person name="Futagami T."/>
            <person name="Toyoda A."/>
            <person name="Takaki Y."/>
            <person name="Nishi S."/>
            <person name="Hori S."/>
            <person name="Arai W."/>
            <person name="Tsubouchi T."/>
            <person name="Morono Y."/>
            <person name="Uchiyama I."/>
            <person name="Ito T."/>
            <person name="Fujiyama A."/>
            <person name="Inagaki F."/>
            <person name="Takami H."/>
        </authorList>
    </citation>
    <scope>NUCLEOTIDE SEQUENCE</scope>
    <source>
        <strain evidence="1">Expedition CK06-06</strain>
    </source>
</reference>
<proteinExistence type="predicted"/>
<name>X0WZA2_9ZZZZ</name>